<dbReference type="CDD" id="cd04725">
    <property type="entry name" value="OMP_decarboxylase_like"/>
    <property type="match status" value="1"/>
</dbReference>
<dbReference type="GO" id="GO:0006207">
    <property type="term" value="P:'de novo' pyrimidine nucleobase biosynthetic process"/>
    <property type="evidence" value="ECO:0007669"/>
    <property type="project" value="InterPro"/>
</dbReference>
<dbReference type="EC" id="4.1.1.23" evidence="7"/>
<dbReference type="UniPathway" id="UPA00070">
    <property type="reaction ID" value="UER00120"/>
</dbReference>
<accession>H2J4G2</accession>
<organism evidence="9 10">
    <name type="scientific">Marinitoga piezophila (strain DSM 14283 / JCM 11233 / KA3)</name>
    <dbReference type="NCBI Taxonomy" id="443254"/>
    <lineage>
        <taxon>Bacteria</taxon>
        <taxon>Thermotogati</taxon>
        <taxon>Thermotogota</taxon>
        <taxon>Thermotogae</taxon>
        <taxon>Petrotogales</taxon>
        <taxon>Petrotogaceae</taxon>
        <taxon>Marinitoga</taxon>
    </lineage>
</organism>
<gene>
    <name evidence="9" type="ordered locus">Marpi_0370</name>
</gene>
<comment type="catalytic activity">
    <reaction evidence="6">
        <text>orotidine 5'-phosphate + H(+) = UMP + CO2</text>
        <dbReference type="Rhea" id="RHEA:11596"/>
        <dbReference type="ChEBI" id="CHEBI:15378"/>
        <dbReference type="ChEBI" id="CHEBI:16526"/>
        <dbReference type="ChEBI" id="CHEBI:57538"/>
        <dbReference type="ChEBI" id="CHEBI:57865"/>
        <dbReference type="EC" id="4.1.1.23"/>
    </reaction>
</comment>
<dbReference type="eggNOG" id="COG0284">
    <property type="taxonomic scope" value="Bacteria"/>
</dbReference>
<evidence type="ECO:0000256" key="7">
    <source>
        <dbReference type="NCBIfam" id="TIGR02127"/>
    </source>
</evidence>
<dbReference type="HOGENOM" id="CLU_060704_1_0_0"/>
<evidence type="ECO:0000313" key="10">
    <source>
        <dbReference type="Proteomes" id="UP000007161"/>
    </source>
</evidence>
<dbReference type="NCBIfam" id="TIGR02127">
    <property type="entry name" value="pyrF_sub2"/>
    <property type="match status" value="1"/>
</dbReference>
<reference evidence="9 10" key="1">
    <citation type="journal article" date="2012" name="J. Bacteriol.">
        <title>Complete Genome Sequence of the Thermophilic, Piezophilic, Heterotrophic Bacterium Marinitoga piezophila KA3.</title>
        <authorList>
            <person name="Lucas S."/>
            <person name="Han J."/>
            <person name="Lapidus A."/>
            <person name="Cheng J.F."/>
            <person name="Goodwin L.A."/>
            <person name="Pitluck S."/>
            <person name="Peters L."/>
            <person name="Mikhailova N."/>
            <person name="Teshima H."/>
            <person name="Detter J.C."/>
            <person name="Han C."/>
            <person name="Tapia R."/>
            <person name="Land M."/>
            <person name="Hauser L."/>
            <person name="Kyrpides N.C."/>
            <person name="Ivanova N."/>
            <person name="Pagani I."/>
            <person name="Vannier P."/>
            <person name="Oger P."/>
            <person name="Bartlett D.H."/>
            <person name="Noll K.M."/>
            <person name="Woyke T."/>
            <person name="Jebbar M."/>
        </authorList>
    </citation>
    <scope>NUCLEOTIDE SEQUENCE [LARGE SCALE GENOMIC DNA]</scope>
    <source>
        <strain evidence="10">DSM 14283 / JCM 11233 / KA3</strain>
    </source>
</reference>
<dbReference type="InterPro" id="IPR011060">
    <property type="entry name" value="RibuloseP-bd_barrel"/>
</dbReference>
<keyword evidence="3" id="KW-0210">Decarboxylase</keyword>
<dbReference type="Proteomes" id="UP000007161">
    <property type="component" value="Chromosome"/>
</dbReference>
<dbReference type="AlphaFoldDB" id="H2J4G2"/>
<dbReference type="SMART" id="SM00934">
    <property type="entry name" value="OMPdecase"/>
    <property type="match status" value="1"/>
</dbReference>
<dbReference type="GO" id="GO:0044205">
    <property type="term" value="P:'de novo' UMP biosynthetic process"/>
    <property type="evidence" value="ECO:0007669"/>
    <property type="project" value="UniProtKB-UniPathway"/>
</dbReference>
<comment type="pathway">
    <text evidence="1">Pyrimidine metabolism; UMP biosynthesis via de novo pathway; UMP from orotate: step 2/2.</text>
</comment>
<dbReference type="OrthoDB" id="9808470at2"/>
<evidence type="ECO:0000256" key="2">
    <source>
        <dbReference type="ARBA" id="ARBA00008847"/>
    </source>
</evidence>
<evidence type="ECO:0000259" key="8">
    <source>
        <dbReference type="SMART" id="SM00934"/>
    </source>
</evidence>
<comment type="similarity">
    <text evidence="2">Belongs to the OMP decarboxylase family. Type 2 subfamily.</text>
</comment>
<evidence type="ECO:0000256" key="4">
    <source>
        <dbReference type="ARBA" id="ARBA00022975"/>
    </source>
</evidence>
<dbReference type="STRING" id="443254.Marpi_0370"/>
<dbReference type="InterPro" id="IPR011995">
    <property type="entry name" value="OMPdecase_type-2"/>
</dbReference>
<evidence type="ECO:0000256" key="1">
    <source>
        <dbReference type="ARBA" id="ARBA00004861"/>
    </source>
</evidence>
<sequence>MLEKYLKRRESKKSVLFAGLDSDFEKIDGDVLDFNKKIIDETSDIVCGYKLNIAFYEKMGHKGIEILEKTIEYIKQDESIPIILDAKRSDIGNTAAAYAYYYFNVLKVDSLTVNPLMGFDTMLPYLEYQNAHLFALALTTNKGAYDFEIPEKLYLKITKMMNEKNKEYKNKIGIVVGATNSEFIDEIVENSEDMLFLIPGIGAQQGNVEKLFRNLKGYKNIVINVSRGIIFNENPREKAKEYNELISKYYNF</sequence>
<proteinExistence type="inferred from homology"/>
<evidence type="ECO:0000256" key="5">
    <source>
        <dbReference type="ARBA" id="ARBA00023239"/>
    </source>
</evidence>
<dbReference type="PANTHER" id="PTHR43375">
    <property type="entry name" value="OROTIDINE 5'-PHOSPHATE DECARBOXYLASE"/>
    <property type="match status" value="1"/>
</dbReference>
<feature type="domain" description="Orotidine 5'-phosphate decarboxylase" evidence="8">
    <location>
        <begin position="15"/>
        <end position="242"/>
    </location>
</feature>
<dbReference type="InterPro" id="IPR001754">
    <property type="entry name" value="OMPdeCOase_dom"/>
</dbReference>
<dbReference type="KEGG" id="mpz:Marpi_0370"/>
<dbReference type="EMBL" id="CP003257">
    <property type="protein sequence ID" value="AEX84817.1"/>
    <property type="molecule type" value="Genomic_DNA"/>
</dbReference>
<dbReference type="PROSITE" id="PS00156">
    <property type="entry name" value="OMPDECASE"/>
    <property type="match status" value="1"/>
</dbReference>
<dbReference type="InterPro" id="IPR013785">
    <property type="entry name" value="Aldolase_TIM"/>
</dbReference>
<dbReference type="RefSeq" id="WP_014295889.1">
    <property type="nucleotide sequence ID" value="NC_016751.1"/>
</dbReference>
<protein>
    <recommendedName>
        <fullName evidence="7">Orotidine-5'-phosphate decarboxylase</fullName>
        <ecNumber evidence="7">4.1.1.23</ecNumber>
    </recommendedName>
</protein>
<name>H2J4G2_MARPK</name>
<dbReference type="Pfam" id="PF00215">
    <property type="entry name" value="OMPdecase"/>
    <property type="match status" value="1"/>
</dbReference>
<evidence type="ECO:0000256" key="3">
    <source>
        <dbReference type="ARBA" id="ARBA00022793"/>
    </source>
</evidence>
<evidence type="ECO:0000313" key="9">
    <source>
        <dbReference type="EMBL" id="AEX84817.1"/>
    </source>
</evidence>
<keyword evidence="4" id="KW-0665">Pyrimidine biosynthesis</keyword>
<keyword evidence="10" id="KW-1185">Reference proteome</keyword>
<keyword evidence="5" id="KW-0456">Lyase</keyword>
<evidence type="ECO:0000256" key="6">
    <source>
        <dbReference type="ARBA" id="ARBA00049157"/>
    </source>
</evidence>
<reference evidence="10" key="2">
    <citation type="submission" date="2012-01" db="EMBL/GenBank/DDBJ databases">
        <title>Complete sequence of chromosome of Marinitoga piezophila KA3.</title>
        <authorList>
            <person name="Lucas S."/>
            <person name="Han J."/>
            <person name="Lapidus A."/>
            <person name="Cheng J.-F."/>
            <person name="Goodwin L."/>
            <person name="Pitluck S."/>
            <person name="Peters L."/>
            <person name="Mikhailova N."/>
            <person name="Teshima H."/>
            <person name="Detter J.C."/>
            <person name="Han C."/>
            <person name="Tapia R."/>
            <person name="Land M."/>
            <person name="Hauser L."/>
            <person name="Kyrpides N."/>
            <person name="Ivanova N."/>
            <person name="Pagani I."/>
            <person name="Jebbar M."/>
            <person name="Vannier P."/>
            <person name="Oger P."/>
            <person name="Cario A."/>
            <person name="Bartlett D."/>
            <person name="Noll K.M."/>
            <person name="Woyke T."/>
        </authorList>
    </citation>
    <scope>NUCLEOTIDE SEQUENCE [LARGE SCALE GENOMIC DNA]</scope>
    <source>
        <strain evidence="10">DSM 14283 / JCM 11233 / KA3</strain>
    </source>
</reference>
<dbReference type="Gene3D" id="3.20.20.70">
    <property type="entry name" value="Aldolase class I"/>
    <property type="match status" value="1"/>
</dbReference>
<dbReference type="GO" id="GO:0004590">
    <property type="term" value="F:orotidine-5'-phosphate decarboxylase activity"/>
    <property type="evidence" value="ECO:0007669"/>
    <property type="project" value="UniProtKB-UniRule"/>
</dbReference>
<dbReference type="PANTHER" id="PTHR43375:SF1">
    <property type="entry name" value="OROTIDINE 5'-PHOSPHATE DECARBOXYLASE"/>
    <property type="match status" value="1"/>
</dbReference>
<dbReference type="SUPFAM" id="SSF51366">
    <property type="entry name" value="Ribulose-phoshate binding barrel"/>
    <property type="match status" value="1"/>
</dbReference>
<dbReference type="InterPro" id="IPR018089">
    <property type="entry name" value="OMPdecase_AS"/>
</dbReference>